<dbReference type="PANTHER" id="PTHR11455">
    <property type="entry name" value="CRYPTOCHROME"/>
    <property type="match status" value="1"/>
</dbReference>
<feature type="binding site" evidence="6">
    <location>
        <begin position="288"/>
        <end position="295"/>
    </location>
    <ligand>
        <name>FAD</name>
        <dbReference type="ChEBI" id="CHEBI:57692"/>
    </ligand>
</feature>
<dbReference type="RefSeq" id="XP_028257055.1">
    <property type="nucleotide sequence ID" value="XM_028401254.1"/>
</dbReference>
<dbReference type="FunFam" id="1.10.579.10:FF:000004">
    <property type="entry name" value="Cryptochrome-1"/>
    <property type="match status" value="1"/>
</dbReference>
<feature type="site" description="Electron transfer via tryptophanyl radical" evidence="7">
    <location>
        <position position="373"/>
    </location>
</feature>
<proteinExistence type="inferred from homology"/>
<dbReference type="GO" id="GO:0003677">
    <property type="term" value="F:DNA binding"/>
    <property type="evidence" value="ECO:0007669"/>
    <property type="project" value="TreeGrafter"/>
</dbReference>
<dbReference type="PANTHER" id="PTHR11455:SF9">
    <property type="entry name" value="CRYPTOCHROME CIRCADIAN CLOCK 5 ISOFORM X1"/>
    <property type="match status" value="1"/>
</dbReference>
<evidence type="ECO:0000259" key="9">
    <source>
        <dbReference type="PROSITE" id="PS51645"/>
    </source>
</evidence>
<dbReference type="Gene3D" id="1.10.579.10">
    <property type="entry name" value="DNA Cyclobutane Dipyrimidine Photolyase, subunit A, domain 3"/>
    <property type="match status" value="1"/>
</dbReference>
<sequence>MAHTCIYWFRKGLRLHDNPALIAALRDCKEFYPVFILDPYLYHNTRVGNNRGRFLIGALKDLDCSLRNLNSRLFVVRGKPEDVFPKLFNKWKVTKLAYEYDTEPYSLSRDEKVTKLAKEHGVEVIYKISHTLYDINRIIEENNGKTPLTYNRLQAIVKTLGPPKRPVAAPTKEDMKDVKTPCSDSHEKEYGILTLEELHLDTTSLKEELFPGGEQEALRRLDEHMKRTAWVCNFEKPQTSPNSLSPSTTVLSPYVTFGCLSARTFWWRLRDVYQGKKHSDPPVSLHGQLLWREFFYTASVGIPNFNKMEGNPVCTQVDWDTNPEYLAAWREGRTGFPFIDAIMTQLRQEGWIHHLARHSVACFLTRGDLWINWEEGQKVFEELLLDGDWALNAGNWQWLSASTFFHQFFRVYSPVAFGKKTDKNGDYIKKYLPLLKKFPAEYIYEPWKAPRSVQQAAGCIVGKDYPHPIVQHEVISKKNIQRMKQAYAKRSPDTSESSSKKQGLKRRTPSAIDMFNKKKRVK</sequence>
<dbReference type="InterPro" id="IPR006050">
    <property type="entry name" value="DNA_photolyase_N"/>
</dbReference>
<dbReference type="SUPFAM" id="SSF52425">
    <property type="entry name" value="Cryptochrome/photolyase, N-terminal domain"/>
    <property type="match status" value="1"/>
</dbReference>
<feature type="binding site" evidence="6">
    <location>
        <begin position="386"/>
        <end position="388"/>
    </location>
    <ligand>
        <name>FAD</name>
        <dbReference type="ChEBI" id="CHEBI:57692"/>
    </ligand>
</feature>
<keyword evidence="4 6" id="KW-0274">FAD</keyword>
<dbReference type="Gene3D" id="3.40.50.620">
    <property type="entry name" value="HUPs"/>
    <property type="match status" value="1"/>
</dbReference>
<dbReference type="InterPro" id="IPR036155">
    <property type="entry name" value="Crypto/Photolyase_N_sf"/>
</dbReference>
<feature type="region of interest" description="Disordered" evidence="8">
    <location>
        <begin position="483"/>
        <end position="522"/>
    </location>
</feature>
<keyword evidence="10" id="KW-1185">Reference proteome</keyword>
<evidence type="ECO:0000256" key="7">
    <source>
        <dbReference type="PIRSR" id="PIRSR602081-2"/>
    </source>
</evidence>
<dbReference type="AlphaFoldDB" id="A0A6P7HN66"/>
<dbReference type="InParanoid" id="A0A6P7HN66"/>
<dbReference type="InterPro" id="IPR002081">
    <property type="entry name" value="Cryptochrome/DNA_photolyase_1"/>
</dbReference>
<gene>
    <name evidence="11" type="primary">cry5</name>
</gene>
<dbReference type="CTD" id="83776"/>
<dbReference type="FunCoup" id="A0A6P7HN66">
    <property type="interactions" value="5"/>
</dbReference>
<organism evidence="10 11">
    <name type="scientific">Parambassis ranga</name>
    <name type="common">Indian glassy fish</name>
    <dbReference type="NCBI Taxonomy" id="210632"/>
    <lineage>
        <taxon>Eukaryota</taxon>
        <taxon>Metazoa</taxon>
        <taxon>Chordata</taxon>
        <taxon>Craniata</taxon>
        <taxon>Vertebrata</taxon>
        <taxon>Euteleostomi</taxon>
        <taxon>Actinopterygii</taxon>
        <taxon>Neopterygii</taxon>
        <taxon>Teleostei</taxon>
        <taxon>Neoteleostei</taxon>
        <taxon>Acanthomorphata</taxon>
        <taxon>Ovalentaria</taxon>
        <taxon>Ambassidae</taxon>
        <taxon>Parambassis</taxon>
    </lineage>
</organism>
<dbReference type="Proteomes" id="UP000515145">
    <property type="component" value="Chromosome 3"/>
</dbReference>
<protein>
    <submittedName>
        <fullName evidence="11">Cryptochrome circadian regulator 5</fullName>
    </submittedName>
</protein>
<evidence type="ECO:0000313" key="10">
    <source>
        <dbReference type="Proteomes" id="UP000515145"/>
    </source>
</evidence>
<dbReference type="Pfam" id="PF00875">
    <property type="entry name" value="DNA_photolyase"/>
    <property type="match status" value="1"/>
</dbReference>
<dbReference type="Gene3D" id="1.25.40.80">
    <property type="match status" value="1"/>
</dbReference>
<dbReference type="GO" id="GO:0043153">
    <property type="term" value="P:entrainment of circadian clock by photoperiod"/>
    <property type="evidence" value="ECO:0007669"/>
    <property type="project" value="TreeGrafter"/>
</dbReference>
<dbReference type="GO" id="GO:0005634">
    <property type="term" value="C:nucleus"/>
    <property type="evidence" value="ECO:0007669"/>
    <property type="project" value="TreeGrafter"/>
</dbReference>
<keyword evidence="2 6" id="KW-0285">Flavoprotein</keyword>
<dbReference type="SUPFAM" id="SSF48173">
    <property type="entry name" value="Cryptochrome/photolyase FAD-binding domain"/>
    <property type="match status" value="1"/>
</dbReference>
<feature type="site" description="Electron transfer via tryptophanyl radical" evidence="7">
    <location>
        <position position="319"/>
    </location>
</feature>
<evidence type="ECO:0000256" key="6">
    <source>
        <dbReference type="PIRSR" id="PIRSR602081-1"/>
    </source>
</evidence>
<feature type="site" description="Electron transfer via tryptophanyl radical" evidence="7">
    <location>
        <position position="396"/>
    </location>
</feature>
<keyword evidence="5" id="KW-0157">Chromophore</keyword>
<reference evidence="11" key="1">
    <citation type="submission" date="2025-08" db="UniProtKB">
        <authorList>
            <consortium name="RefSeq"/>
        </authorList>
    </citation>
    <scope>IDENTIFICATION</scope>
</reference>
<name>A0A6P7HN66_9TELE</name>
<evidence type="ECO:0000256" key="4">
    <source>
        <dbReference type="ARBA" id="ARBA00022827"/>
    </source>
</evidence>
<dbReference type="PROSITE" id="PS51645">
    <property type="entry name" value="PHR_CRY_ALPHA_BETA"/>
    <property type="match status" value="1"/>
</dbReference>
<evidence type="ECO:0000256" key="8">
    <source>
        <dbReference type="SAM" id="MobiDB-lite"/>
    </source>
</evidence>
<evidence type="ECO:0000256" key="1">
    <source>
        <dbReference type="ARBA" id="ARBA00005862"/>
    </source>
</evidence>
<dbReference type="GO" id="GO:0005737">
    <property type="term" value="C:cytoplasm"/>
    <property type="evidence" value="ECO:0007669"/>
    <property type="project" value="TreeGrafter"/>
</dbReference>
<dbReference type="InterPro" id="IPR014729">
    <property type="entry name" value="Rossmann-like_a/b/a_fold"/>
</dbReference>
<dbReference type="InterPro" id="IPR005101">
    <property type="entry name" value="Cryptochr/Photolyase_FAD-bd"/>
</dbReference>
<feature type="domain" description="Photolyase/cryptochrome alpha/beta" evidence="9">
    <location>
        <begin position="3"/>
        <end position="132"/>
    </location>
</feature>
<dbReference type="GO" id="GO:0032922">
    <property type="term" value="P:circadian regulation of gene expression"/>
    <property type="evidence" value="ECO:0007669"/>
    <property type="project" value="TreeGrafter"/>
</dbReference>
<feature type="compositionally biased region" description="Basic and acidic residues" evidence="8">
    <location>
        <begin position="171"/>
        <end position="183"/>
    </location>
</feature>
<dbReference type="OrthoDB" id="435881at2759"/>
<evidence type="ECO:0000256" key="3">
    <source>
        <dbReference type="ARBA" id="ARBA00022741"/>
    </source>
</evidence>
<evidence type="ECO:0000256" key="2">
    <source>
        <dbReference type="ARBA" id="ARBA00022630"/>
    </source>
</evidence>
<evidence type="ECO:0000256" key="5">
    <source>
        <dbReference type="ARBA" id="ARBA00022991"/>
    </source>
</evidence>
<dbReference type="GeneID" id="114433023"/>
<dbReference type="InterPro" id="IPR036134">
    <property type="entry name" value="Crypto/Photolyase_FAD-like_sf"/>
</dbReference>
<dbReference type="GO" id="GO:0003904">
    <property type="term" value="F:deoxyribodipyrimidine photo-lyase activity"/>
    <property type="evidence" value="ECO:0007669"/>
    <property type="project" value="TreeGrafter"/>
</dbReference>
<comment type="cofactor">
    <cofactor evidence="6">
        <name>FAD</name>
        <dbReference type="ChEBI" id="CHEBI:57692"/>
    </cofactor>
    <text evidence="6">Binds 1 FAD per subunit.</text>
</comment>
<dbReference type="Pfam" id="PF03441">
    <property type="entry name" value="FAD_binding_7"/>
    <property type="match status" value="1"/>
</dbReference>
<feature type="region of interest" description="Disordered" evidence="8">
    <location>
        <begin position="162"/>
        <end position="183"/>
    </location>
</feature>
<accession>A0A6P7HN66</accession>
<dbReference type="GO" id="GO:0071949">
    <property type="term" value="F:FAD binding"/>
    <property type="evidence" value="ECO:0007669"/>
    <property type="project" value="TreeGrafter"/>
</dbReference>
<keyword evidence="3" id="KW-0547">Nucleotide-binding</keyword>
<evidence type="ECO:0000313" key="11">
    <source>
        <dbReference type="RefSeq" id="XP_028257055.1"/>
    </source>
</evidence>
<comment type="similarity">
    <text evidence="1">Belongs to the DNA photolyase class-1 family.</text>
</comment>
<feature type="binding site" evidence="6">
    <location>
        <begin position="248"/>
        <end position="252"/>
    </location>
    <ligand>
        <name>FAD</name>
        <dbReference type="ChEBI" id="CHEBI:57692"/>
    </ligand>
</feature>